<proteinExistence type="predicted"/>
<keyword evidence="1" id="KW-0812">Transmembrane</keyword>
<organism evidence="2 3">
    <name type="scientific">Aquimarina hainanensis</name>
    <dbReference type="NCBI Taxonomy" id="1578017"/>
    <lineage>
        <taxon>Bacteria</taxon>
        <taxon>Pseudomonadati</taxon>
        <taxon>Bacteroidota</taxon>
        <taxon>Flavobacteriia</taxon>
        <taxon>Flavobacteriales</taxon>
        <taxon>Flavobacteriaceae</taxon>
        <taxon>Aquimarina</taxon>
    </lineage>
</organism>
<dbReference type="Gene3D" id="3.30.450.20">
    <property type="entry name" value="PAS domain"/>
    <property type="match status" value="1"/>
</dbReference>
<comment type="caution">
    <text evidence="2">The sequence shown here is derived from an EMBL/GenBank/DDBJ whole genome shotgun (WGS) entry which is preliminary data.</text>
</comment>
<keyword evidence="1" id="KW-0472">Membrane</keyword>
<name>A0ABW5NEF5_9FLAO</name>
<reference evidence="3" key="1">
    <citation type="journal article" date="2019" name="Int. J. Syst. Evol. Microbiol.">
        <title>The Global Catalogue of Microorganisms (GCM) 10K type strain sequencing project: providing services to taxonomists for standard genome sequencing and annotation.</title>
        <authorList>
            <consortium name="The Broad Institute Genomics Platform"/>
            <consortium name="The Broad Institute Genome Sequencing Center for Infectious Disease"/>
            <person name="Wu L."/>
            <person name="Ma J."/>
        </authorList>
    </citation>
    <scope>NUCLEOTIDE SEQUENCE [LARGE SCALE GENOMIC DNA]</scope>
    <source>
        <strain evidence="3">KCTC 42423</strain>
    </source>
</reference>
<feature type="transmembrane region" description="Helical" evidence="1">
    <location>
        <begin position="16"/>
        <end position="35"/>
    </location>
</feature>
<evidence type="ECO:0000313" key="3">
    <source>
        <dbReference type="Proteomes" id="UP001597459"/>
    </source>
</evidence>
<protein>
    <submittedName>
        <fullName evidence="2">PDC sensor domain-containing protein</fullName>
    </submittedName>
</protein>
<dbReference type="CDD" id="cd18773">
    <property type="entry name" value="PDC1_HK_sensor"/>
    <property type="match status" value="1"/>
</dbReference>
<gene>
    <name evidence="2" type="ORF">ACFSTE_17155</name>
</gene>
<keyword evidence="1" id="KW-1133">Transmembrane helix</keyword>
<sequence length="459" mass="52337">MNTHKIMAHIRPKTEAITTAFIVVVLIFFSTYLTYLKSIEALEAEIKIGLKSNVEAAATTIDGDKHQLFNKHTDRSDSLFIAHNDPLEKIRAASKDIRYIYTTVLKDDEVYFVLNPSPQDDNDNDGVPDQAPALMDPYTDPAPELLTALKEQTTTVSNAYQDEWGIFISGYAPFYDSKGTFVGVLGMDLELNNFYKRLEPINIAFEKSAVIILFIGLIIGLLILYIRKHTQKTLDNSQLYIQTVDQLHHTIREVNSESIAVLKKINNRLLYRGAQKEKYQKQLYNWITHVIAYKESKQEQAAVLIGYENFDLDDLFSGLVLEMSTRQIVLEISQETKMPSRVYGPSVIYCQELVAKLIAFVADNGCSNTIRMKIGMIEEDITHIKLNCRIEGRYTENFAAYFRNYHHPAIDSNSHSNAREFDLATLINQLGRYHMVVIPLTTSDVSGIVLQMHLEKHKE</sequence>
<evidence type="ECO:0000256" key="1">
    <source>
        <dbReference type="SAM" id="Phobius"/>
    </source>
</evidence>
<dbReference type="EMBL" id="JBHULX010000039">
    <property type="protein sequence ID" value="MFD2592568.1"/>
    <property type="molecule type" value="Genomic_DNA"/>
</dbReference>
<dbReference type="Proteomes" id="UP001597459">
    <property type="component" value="Unassembled WGS sequence"/>
</dbReference>
<accession>A0ABW5NEF5</accession>
<dbReference type="RefSeq" id="WP_378254610.1">
    <property type="nucleotide sequence ID" value="NZ_JBHSJV010000001.1"/>
</dbReference>
<feature type="transmembrane region" description="Helical" evidence="1">
    <location>
        <begin position="208"/>
        <end position="226"/>
    </location>
</feature>
<evidence type="ECO:0000313" key="2">
    <source>
        <dbReference type="EMBL" id="MFD2592568.1"/>
    </source>
</evidence>
<keyword evidence="3" id="KW-1185">Reference proteome</keyword>